<dbReference type="EMBL" id="ASPP01008935">
    <property type="protein sequence ID" value="ETO24830.1"/>
    <property type="molecule type" value="Genomic_DNA"/>
</dbReference>
<dbReference type="Proteomes" id="UP000023152">
    <property type="component" value="Unassembled WGS sequence"/>
</dbReference>
<name>X6NES4_RETFI</name>
<protein>
    <submittedName>
        <fullName evidence="1">Uncharacterized protein</fullName>
    </submittedName>
</protein>
<keyword evidence="2" id="KW-1185">Reference proteome</keyword>
<feature type="non-terminal residue" evidence="1">
    <location>
        <position position="1"/>
    </location>
</feature>
<comment type="caution">
    <text evidence="1">The sequence shown here is derived from an EMBL/GenBank/DDBJ whole genome shotgun (WGS) entry which is preliminary data.</text>
</comment>
<sequence length="251" mass="29496">QQQQQQQELREQPPPQLQLQLQENVSQIQTRMTIQSQDFSTIVSTPTRQLGSGKKFRTLSPRWAGYLTIIKSTIIPDTILEKHEKFYFCLDGLPRGTNNKTNEPDDIKNRHGEPLIPSLFFFENEEDFKALVRETVNVSTRHVAFQKTFARFCRGVFQLDTRAVDKDQAKCLEKLKKLLPREKNLFPPLLKRELAKPEQLFYCIGLQDHTVLKTPNQYVRDKWLEKINYLVEKRVKPYVRHKVATVEDELD</sequence>
<organism evidence="1 2">
    <name type="scientific">Reticulomyxa filosa</name>
    <dbReference type="NCBI Taxonomy" id="46433"/>
    <lineage>
        <taxon>Eukaryota</taxon>
        <taxon>Sar</taxon>
        <taxon>Rhizaria</taxon>
        <taxon>Retaria</taxon>
        <taxon>Foraminifera</taxon>
        <taxon>Monothalamids</taxon>
        <taxon>Reticulomyxidae</taxon>
        <taxon>Reticulomyxa</taxon>
    </lineage>
</organism>
<gene>
    <name evidence="1" type="ORF">RFI_12330</name>
</gene>
<evidence type="ECO:0000313" key="1">
    <source>
        <dbReference type="EMBL" id="ETO24830.1"/>
    </source>
</evidence>
<proteinExistence type="predicted"/>
<dbReference type="AlphaFoldDB" id="X6NES4"/>
<evidence type="ECO:0000313" key="2">
    <source>
        <dbReference type="Proteomes" id="UP000023152"/>
    </source>
</evidence>
<reference evidence="1 2" key="1">
    <citation type="journal article" date="2013" name="Curr. Biol.">
        <title>The Genome of the Foraminiferan Reticulomyxa filosa.</title>
        <authorList>
            <person name="Glockner G."/>
            <person name="Hulsmann N."/>
            <person name="Schleicher M."/>
            <person name="Noegel A.A."/>
            <person name="Eichinger L."/>
            <person name="Gallinger C."/>
            <person name="Pawlowski J."/>
            <person name="Sierra R."/>
            <person name="Euteneuer U."/>
            <person name="Pillet L."/>
            <person name="Moustafa A."/>
            <person name="Platzer M."/>
            <person name="Groth M."/>
            <person name="Szafranski K."/>
            <person name="Schliwa M."/>
        </authorList>
    </citation>
    <scope>NUCLEOTIDE SEQUENCE [LARGE SCALE GENOMIC DNA]</scope>
</reference>
<accession>X6NES4</accession>